<evidence type="ECO:0000256" key="1">
    <source>
        <dbReference type="SAM" id="MobiDB-lite"/>
    </source>
</evidence>
<dbReference type="AlphaFoldDB" id="A0A0N4ZTA8"/>
<organism evidence="2 3">
    <name type="scientific">Parastrongyloides trichosuri</name>
    <name type="common">Possum-specific nematode worm</name>
    <dbReference type="NCBI Taxonomy" id="131310"/>
    <lineage>
        <taxon>Eukaryota</taxon>
        <taxon>Metazoa</taxon>
        <taxon>Ecdysozoa</taxon>
        <taxon>Nematoda</taxon>
        <taxon>Chromadorea</taxon>
        <taxon>Rhabditida</taxon>
        <taxon>Tylenchina</taxon>
        <taxon>Panagrolaimomorpha</taxon>
        <taxon>Strongyloidoidea</taxon>
        <taxon>Strongyloididae</taxon>
        <taxon>Parastrongyloides</taxon>
    </lineage>
</organism>
<reference evidence="3" key="1">
    <citation type="submission" date="2017-02" db="UniProtKB">
        <authorList>
            <consortium name="WormBaseParasite"/>
        </authorList>
    </citation>
    <scope>IDENTIFICATION</scope>
</reference>
<dbReference type="WBParaSite" id="PTRK_0001173700.1">
    <property type="protein sequence ID" value="PTRK_0001173700.1"/>
    <property type="gene ID" value="PTRK_0001173700"/>
</dbReference>
<accession>A0A0N4ZTA8</accession>
<sequence length="1134" mass="132170">MEEEVIEKFNAGGKFNIIWIVGDLGKKKLTFAERRKLIACDFNEFFDDIEMFISRRRVKMIEKPTFKIPEYKMYRLIYGATRGLPLFFEDQIKSLKKCTDIIIRHSTEEKRVVPSIEESKVLFDDEEIVEVTDIRRKRKRASPPSFRDWDMYEVVPEDIAFPDISPPPADVPSIDLSVSPKRRKKSMFIEQKRMEISEMIDIIREATREREDVADLTREAFLSNQTLRELSEMDLSGNGENYCDRVLNDESAQVHLYLHKVLLVHKNLIDDGFIERVSEKLGRTIKLKANTLVPPDIYEKFNLIKEGKLVLVGPDETGLIPTESQVQVLRGDETISIPYNHEPAVEGIISPHEISPVSIRRGISVSPEIIPLPEPERKTPPRKVRERKTPTSVKRQRQPRVSPSEAFYQMESISEKINFCKGRKHSIKQRTINKLDEKIDACEKMIYELVGLDTILLETDQLYNQISWFNVPQKRLKIIKENHGSIKQMFYDMEMLLLGENNEFVISEINKERFENILFSLYEFLKPNINFGIYTFLSDCSAFGLLTSHPTTEWLKRWIEEYKSVLSQSPLAEYDSYFEAGIVNFPRYLSKSYMQPDFTNSLKTFIQDFKDISRGTSGVVCRFRKKDCLRRILLSKERGIGETSELLSDAENQYLMEQIIKNIVVSDNTFGRNFFSTPFTEGLKNVQYQIVRDHEYNPSGTIVFSDMIQFLDYVYPICYEKSDIISNLLYEMLNSEDTSSLYLDEIPDDEYDSRLYEIYNTVLYDCEKLKQNLRSVSEFENEVNIGCIMFPSCVTRMVGDFDNESITSALDVEIYSLTKSSFPTETERFLYSLSYVFDEVIMSFIDYQKDLAALIRMSKFDISFLLPRSWYDNFDFKDKGAIKRPIQSVEEIRERSKRSRIESELLVEPHFLPEDEGFVKEIEDVSELIPEASDGSIIFQALESLTIREKSPSIREEFSPIREEFQPTYDKSVEEPEPTLRIENGRTMELTRLMMDNIIKSYIPIEFEYTFGLRDKKVYTEQDVLEFAKKQCEPPILPESEELQLEPTPEEELPVPIFVNISLISFRESPEETLKKVENIVGSKKTTTFKKLVKDYQKKPPVAKSFANLLLLTRKNGKVDLKQVSDNDIKIKLH</sequence>
<proteinExistence type="predicted"/>
<evidence type="ECO:0000313" key="3">
    <source>
        <dbReference type="WBParaSite" id="PTRK_0001173700.1"/>
    </source>
</evidence>
<dbReference type="Proteomes" id="UP000038045">
    <property type="component" value="Unplaced"/>
</dbReference>
<feature type="region of interest" description="Disordered" evidence="1">
    <location>
        <begin position="370"/>
        <end position="401"/>
    </location>
</feature>
<keyword evidence="2" id="KW-1185">Reference proteome</keyword>
<protein>
    <submittedName>
        <fullName evidence="3">SPK domain-containing protein</fullName>
    </submittedName>
</protein>
<evidence type="ECO:0000313" key="2">
    <source>
        <dbReference type="Proteomes" id="UP000038045"/>
    </source>
</evidence>
<name>A0A0N4ZTA8_PARTI</name>